<dbReference type="PANTHER" id="PTHR34535:SF3">
    <property type="entry name" value="HYDROGENASE MATURATION FACTOR HYPA"/>
    <property type="match status" value="1"/>
</dbReference>
<dbReference type="GO" id="GO:0008270">
    <property type="term" value="F:zinc ion binding"/>
    <property type="evidence" value="ECO:0007669"/>
    <property type="project" value="UniProtKB-UniRule"/>
</dbReference>
<dbReference type="STRING" id="1802583.A2311_02070"/>
<dbReference type="GO" id="GO:0051604">
    <property type="term" value="P:protein maturation"/>
    <property type="evidence" value="ECO:0007669"/>
    <property type="project" value="InterPro"/>
</dbReference>
<name>A0A1F4TVW1_UNCSA</name>
<dbReference type="InterPro" id="IPR000688">
    <property type="entry name" value="HypA/HybF"/>
</dbReference>
<feature type="binding site" evidence="4">
    <location>
        <position position="75"/>
    </location>
    <ligand>
        <name>Zn(2+)</name>
        <dbReference type="ChEBI" id="CHEBI:29105"/>
    </ligand>
</feature>
<keyword evidence="2 4" id="KW-0479">Metal-binding</keyword>
<keyword evidence="3 4" id="KW-0862">Zinc</keyword>
<dbReference type="Pfam" id="PF01155">
    <property type="entry name" value="HypA"/>
    <property type="match status" value="1"/>
</dbReference>
<evidence type="ECO:0000256" key="2">
    <source>
        <dbReference type="ARBA" id="ARBA00022723"/>
    </source>
</evidence>
<evidence type="ECO:0000313" key="6">
    <source>
        <dbReference type="Proteomes" id="UP000178951"/>
    </source>
</evidence>
<feature type="binding site" evidence="4">
    <location>
        <position position="72"/>
    </location>
    <ligand>
        <name>Zn(2+)</name>
        <dbReference type="ChEBI" id="CHEBI:29105"/>
    </ligand>
</feature>
<organism evidence="5 6">
    <name type="scientific">candidate division WOR-1 bacterium RIFOXYB2_FULL_48_7</name>
    <dbReference type="NCBI Taxonomy" id="1802583"/>
    <lineage>
        <taxon>Bacteria</taxon>
        <taxon>Bacillati</taxon>
        <taxon>Saganbacteria</taxon>
    </lineage>
</organism>
<keyword evidence="1 4" id="KW-0533">Nickel</keyword>
<comment type="caution">
    <text evidence="5">The sequence shown here is derived from an EMBL/GenBank/DDBJ whole genome shotgun (WGS) entry which is preliminary data.</text>
</comment>
<sequence length="114" mass="12454">MHESYVARSILDKSLAALPKDKHKISQINLGVGVMEGLEPDSLRLYFNELAKGSAAEGANLVIELLPAQLHCSECHHVSSYDGKQPLQVTCPKCQGLNRLVGGRELFLKSLEAQ</sequence>
<gene>
    <name evidence="4" type="primary">hypA</name>
    <name evidence="5" type="ORF">A2311_02070</name>
</gene>
<accession>A0A1F4TVW1</accession>
<reference evidence="5 6" key="1">
    <citation type="journal article" date="2016" name="Nat. Commun.">
        <title>Thousands of microbial genomes shed light on interconnected biogeochemical processes in an aquifer system.</title>
        <authorList>
            <person name="Anantharaman K."/>
            <person name="Brown C.T."/>
            <person name="Hug L.A."/>
            <person name="Sharon I."/>
            <person name="Castelle C.J."/>
            <person name="Probst A.J."/>
            <person name="Thomas B.C."/>
            <person name="Singh A."/>
            <person name="Wilkins M.J."/>
            <person name="Karaoz U."/>
            <person name="Brodie E.L."/>
            <person name="Williams K.H."/>
            <person name="Hubbard S.S."/>
            <person name="Banfield J.F."/>
        </authorList>
    </citation>
    <scope>NUCLEOTIDE SEQUENCE [LARGE SCALE GENOMIC DNA]</scope>
</reference>
<dbReference type="PANTHER" id="PTHR34535">
    <property type="entry name" value="HYDROGENASE MATURATION FACTOR HYPA"/>
    <property type="match status" value="1"/>
</dbReference>
<dbReference type="GO" id="GO:0016151">
    <property type="term" value="F:nickel cation binding"/>
    <property type="evidence" value="ECO:0007669"/>
    <property type="project" value="UniProtKB-UniRule"/>
</dbReference>
<dbReference type="Gene3D" id="3.30.2320.80">
    <property type="match status" value="1"/>
</dbReference>
<evidence type="ECO:0000256" key="1">
    <source>
        <dbReference type="ARBA" id="ARBA00022596"/>
    </source>
</evidence>
<evidence type="ECO:0000256" key="4">
    <source>
        <dbReference type="HAMAP-Rule" id="MF_00213"/>
    </source>
</evidence>
<protein>
    <recommendedName>
        <fullName evidence="4">Hydrogenase maturation factor HypA</fullName>
    </recommendedName>
</protein>
<feature type="binding site" evidence="4">
    <location>
        <position position="94"/>
    </location>
    <ligand>
        <name>Zn(2+)</name>
        <dbReference type="ChEBI" id="CHEBI:29105"/>
    </ligand>
</feature>
<evidence type="ECO:0000256" key="3">
    <source>
        <dbReference type="ARBA" id="ARBA00022833"/>
    </source>
</evidence>
<evidence type="ECO:0000313" key="5">
    <source>
        <dbReference type="EMBL" id="OGC36802.1"/>
    </source>
</evidence>
<proteinExistence type="inferred from homology"/>
<dbReference type="Proteomes" id="UP000178951">
    <property type="component" value="Unassembled WGS sequence"/>
</dbReference>
<dbReference type="AlphaFoldDB" id="A0A1F4TVW1"/>
<comment type="function">
    <text evidence="4">Involved in the maturation of [NiFe] hydrogenases. Required for nickel insertion into the metal center of the hydrogenase.</text>
</comment>
<dbReference type="HAMAP" id="MF_00213">
    <property type="entry name" value="HypA_HybF"/>
    <property type="match status" value="1"/>
</dbReference>
<feature type="binding site" evidence="4">
    <location>
        <position position="91"/>
    </location>
    <ligand>
        <name>Zn(2+)</name>
        <dbReference type="ChEBI" id="CHEBI:29105"/>
    </ligand>
</feature>
<feature type="binding site" evidence="4">
    <location>
        <position position="2"/>
    </location>
    <ligand>
        <name>Ni(2+)</name>
        <dbReference type="ChEBI" id="CHEBI:49786"/>
    </ligand>
</feature>
<dbReference type="PIRSF" id="PIRSF004761">
    <property type="entry name" value="Hydrgn_mat_HypA"/>
    <property type="match status" value="1"/>
</dbReference>
<comment type="similarity">
    <text evidence="4">Belongs to the HypA/HybF family.</text>
</comment>
<dbReference type="EMBL" id="MEUF01000005">
    <property type="protein sequence ID" value="OGC36802.1"/>
    <property type="molecule type" value="Genomic_DNA"/>
</dbReference>